<gene>
    <name evidence="5" type="ORF">ENS31_03590</name>
</gene>
<feature type="domain" description="DNA methylase N-4/N-6" evidence="4">
    <location>
        <begin position="26"/>
        <end position="243"/>
    </location>
</feature>
<protein>
    <recommendedName>
        <fullName evidence="3">Methyltransferase</fullName>
        <ecNumber evidence="3">2.1.1.-</ecNumber>
    </recommendedName>
</protein>
<accession>A0A7V2ZIM6</accession>
<comment type="caution">
    <text evidence="5">The sequence shown here is derived from an EMBL/GenBank/DDBJ whole genome shotgun (WGS) entry which is preliminary data.</text>
</comment>
<dbReference type="PANTHER" id="PTHR13370:SF3">
    <property type="entry name" value="TRNA (GUANINE(10)-N2)-METHYLTRANSFERASE HOMOLOG"/>
    <property type="match status" value="1"/>
</dbReference>
<dbReference type="InterPro" id="IPR002941">
    <property type="entry name" value="DNA_methylase_N4/N6"/>
</dbReference>
<organism evidence="5">
    <name type="scientific">Ignavibacterium album</name>
    <dbReference type="NCBI Taxonomy" id="591197"/>
    <lineage>
        <taxon>Bacteria</taxon>
        <taxon>Pseudomonadati</taxon>
        <taxon>Ignavibacteriota</taxon>
        <taxon>Ignavibacteria</taxon>
        <taxon>Ignavibacteriales</taxon>
        <taxon>Ignavibacteriaceae</taxon>
        <taxon>Ignavibacterium</taxon>
    </lineage>
</organism>
<evidence type="ECO:0000256" key="3">
    <source>
        <dbReference type="RuleBase" id="RU362026"/>
    </source>
</evidence>
<dbReference type="EC" id="2.1.1.-" evidence="3"/>
<dbReference type="GO" id="GO:0008170">
    <property type="term" value="F:N-methyltransferase activity"/>
    <property type="evidence" value="ECO:0007669"/>
    <property type="project" value="InterPro"/>
</dbReference>
<comment type="similarity">
    <text evidence="3">Belongs to the N(4)/N(6)-methyltransferase family.</text>
</comment>
<sequence length="331" mass="39177">MMEKIINKILNGDALELFKDIPDNSIDITFADPPFNLKKKYNGYKDSLEFEEYLNWCEVWIKEMVRVTKPTGAIFIHNIPKWLTYYSSILNKYATFRHWISWDAPTAPMGKSLQPSHYGILYYVKDIKQSKFYELRYPHKRCRKCGYLLKDYGGKKEGLHPFGPLLSDVWTDIHRIKHNKYRDEHPCQLPIHLLERIILMTTDESDVVLDPFMGTGTTAIASKRLGRKFIGFELDKKYVTIANNKLKYEQPNSKLGEYWVSFFLKDIVSLRDIDWEGLSKYYLLPQNNREIDHTKIEFIDKKKILKHFDFVINGNVKIKQDSMQFEFCNCQ</sequence>
<dbReference type="InterPro" id="IPR001091">
    <property type="entry name" value="RM_Methyltransferase"/>
</dbReference>
<dbReference type="PRINTS" id="PR00508">
    <property type="entry name" value="S21N4MTFRASE"/>
</dbReference>
<evidence type="ECO:0000259" key="4">
    <source>
        <dbReference type="Pfam" id="PF01555"/>
    </source>
</evidence>
<dbReference type="GO" id="GO:0009007">
    <property type="term" value="F:site-specific DNA-methyltransferase (adenine-specific) activity"/>
    <property type="evidence" value="ECO:0007669"/>
    <property type="project" value="TreeGrafter"/>
</dbReference>
<evidence type="ECO:0000256" key="1">
    <source>
        <dbReference type="ARBA" id="ARBA00022603"/>
    </source>
</evidence>
<dbReference type="PANTHER" id="PTHR13370">
    <property type="entry name" value="RNA METHYLASE-RELATED"/>
    <property type="match status" value="1"/>
</dbReference>
<reference evidence="5" key="1">
    <citation type="journal article" date="2020" name="mSystems">
        <title>Genome- and Community-Level Interaction Insights into Carbon Utilization and Element Cycling Functions of Hydrothermarchaeota in Hydrothermal Sediment.</title>
        <authorList>
            <person name="Zhou Z."/>
            <person name="Liu Y."/>
            <person name="Xu W."/>
            <person name="Pan J."/>
            <person name="Luo Z.H."/>
            <person name="Li M."/>
        </authorList>
    </citation>
    <scope>NUCLEOTIDE SEQUENCE [LARGE SCALE GENOMIC DNA]</scope>
    <source>
        <strain evidence="5">SpSt-479</strain>
    </source>
</reference>
<dbReference type="Gene3D" id="3.40.50.150">
    <property type="entry name" value="Vaccinia Virus protein VP39"/>
    <property type="match status" value="1"/>
</dbReference>
<keyword evidence="2 5" id="KW-0808">Transferase</keyword>
<evidence type="ECO:0000313" key="5">
    <source>
        <dbReference type="EMBL" id="HFI90600.1"/>
    </source>
</evidence>
<keyword evidence="1 5" id="KW-0489">Methyltransferase</keyword>
<dbReference type="GO" id="GO:0003677">
    <property type="term" value="F:DNA binding"/>
    <property type="evidence" value="ECO:0007669"/>
    <property type="project" value="InterPro"/>
</dbReference>
<dbReference type="SUPFAM" id="SSF53335">
    <property type="entry name" value="S-adenosyl-L-methionine-dependent methyltransferases"/>
    <property type="match status" value="1"/>
</dbReference>
<dbReference type="AlphaFoldDB" id="A0A7V2ZIM6"/>
<dbReference type="Pfam" id="PF01555">
    <property type="entry name" value="N6_N4_Mtase"/>
    <property type="match status" value="1"/>
</dbReference>
<dbReference type="GO" id="GO:0032259">
    <property type="term" value="P:methylation"/>
    <property type="evidence" value="ECO:0007669"/>
    <property type="project" value="UniProtKB-KW"/>
</dbReference>
<evidence type="ECO:0000256" key="2">
    <source>
        <dbReference type="ARBA" id="ARBA00022679"/>
    </source>
</evidence>
<dbReference type="GO" id="GO:0005737">
    <property type="term" value="C:cytoplasm"/>
    <property type="evidence" value="ECO:0007669"/>
    <property type="project" value="TreeGrafter"/>
</dbReference>
<name>A0A7V2ZIM6_9BACT</name>
<proteinExistence type="inferred from homology"/>
<dbReference type="EMBL" id="DSUJ01000008">
    <property type="protein sequence ID" value="HFI90600.1"/>
    <property type="molecule type" value="Genomic_DNA"/>
</dbReference>
<dbReference type="InterPro" id="IPR029063">
    <property type="entry name" value="SAM-dependent_MTases_sf"/>
</dbReference>